<sequence length="255" mass="30681">MIKQLFIDFFNTIEEREFKTNKNAKALFWVNELQEADYNDENYIGERKAKRYYEKYIEEKKDVSVKPPNSYQRNFIAEYLGFENFEDFKKKSFEENSETKDYIKTIIKEKPTTEEELKTNIKKTSEKILPFILKFKKHFLVSSVFFLILLFTYKYTLFENNNCIIWKENHYETTACITKGAIKNKLYNIDIKRFKKVVLIKDMVFFTEGKPNYWYGSNKDKKREFFTARGVHPETLKELAPITRDILHSEGLLDE</sequence>
<dbReference type="EMBL" id="RAQM01000009">
    <property type="protein sequence ID" value="RKF03382.1"/>
    <property type="molecule type" value="Genomic_DNA"/>
</dbReference>
<protein>
    <submittedName>
        <fullName evidence="2">Uncharacterized protein</fullName>
    </submittedName>
</protein>
<evidence type="ECO:0000313" key="2">
    <source>
        <dbReference type="EMBL" id="RKF03382.1"/>
    </source>
</evidence>
<gene>
    <name evidence="2" type="ORF">C8N26_1767</name>
</gene>
<feature type="transmembrane region" description="Helical" evidence="1">
    <location>
        <begin position="139"/>
        <end position="158"/>
    </location>
</feature>
<evidence type="ECO:0000313" key="3">
    <source>
        <dbReference type="Proteomes" id="UP000285780"/>
    </source>
</evidence>
<keyword evidence="1" id="KW-0812">Transmembrane</keyword>
<keyword evidence="1" id="KW-1133">Transmembrane helix</keyword>
<dbReference type="Proteomes" id="UP000285780">
    <property type="component" value="Unassembled WGS sequence"/>
</dbReference>
<accession>A0A420DZV8</accession>
<keyword evidence="3" id="KW-1185">Reference proteome</keyword>
<name>A0A420DZV8_9FLAO</name>
<dbReference type="AlphaFoldDB" id="A0A420DZV8"/>
<organism evidence="2 3">
    <name type="scientific">Tenacibaculum lutimaris</name>
    <dbReference type="NCBI Taxonomy" id="285258"/>
    <lineage>
        <taxon>Bacteria</taxon>
        <taxon>Pseudomonadati</taxon>
        <taxon>Bacteroidota</taxon>
        <taxon>Flavobacteriia</taxon>
        <taxon>Flavobacteriales</taxon>
        <taxon>Flavobacteriaceae</taxon>
        <taxon>Tenacibaculum</taxon>
    </lineage>
</organism>
<comment type="caution">
    <text evidence="2">The sequence shown here is derived from an EMBL/GenBank/DDBJ whole genome shotgun (WGS) entry which is preliminary data.</text>
</comment>
<keyword evidence="1" id="KW-0472">Membrane</keyword>
<dbReference type="RefSeq" id="WP_120186959.1">
    <property type="nucleotide sequence ID" value="NZ_RAQM01000009.1"/>
</dbReference>
<reference evidence="2 3" key="1">
    <citation type="submission" date="2018-09" db="EMBL/GenBank/DDBJ databases">
        <title>Genomic Encyclopedia of Archaeal and Bacterial Type Strains, Phase II (KMG-II): from individual species to whole genera.</title>
        <authorList>
            <person name="Goeker M."/>
        </authorList>
    </citation>
    <scope>NUCLEOTIDE SEQUENCE [LARGE SCALE GENOMIC DNA]</scope>
    <source>
        <strain evidence="2 3">DSM 16505</strain>
    </source>
</reference>
<proteinExistence type="predicted"/>
<evidence type="ECO:0000256" key="1">
    <source>
        <dbReference type="SAM" id="Phobius"/>
    </source>
</evidence>